<dbReference type="InterPro" id="IPR036305">
    <property type="entry name" value="RGS_sf"/>
</dbReference>
<dbReference type="Pfam" id="PF00615">
    <property type="entry name" value="RGS"/>
    <property type="match status" value="1"/>
</dbReference>
<dbReference type="GO" id="GO:0030425">
    <property type="term" value="C:dendrite"/>
    <property type="evidence" value="ECO:0007669"/>
    <property type="project" value="UniProtKB-SubCell"/>
</dbReference>
<dbReference type="EMBL" id="JANPWB010000007">
    <property type="protein sequence ID" value="KAJ1172038.1"/>
    <property type="molecule type" value="Genomic_DNA"/>
</dbReference>
<dbReference type="InterPro" id="IPR044926">
    <property type="entry name" value="RGS_subdomain_2"/>
</dbReference>
<dbReference type="GO" id="GO:0005634">
    <property type="term" value="C:nucleus"/>
    <property type="evidence" value="ECO:0007669"/>
    <property type="project" value="UniProtKB-SubCell"/>
</dbReference>
<protein>
    <recommendedName>
        <fullName evidence="10">Regulator of G-protein signaling 8</fullName>
    </recommendedName>
</protein>
<evidence type="ECO:0000313" key="13">
    <source>
        <dbReference type="EMBL" id="KAJ1172038.1"/>
    </source>
</evidence>
<keyword evidence="9" id="KW-0966">Cell projection</keyword>
<dbReference type="InterPro" id="IPR024066">
    <property type="entry name" value="RGS_subdom1/3"/>
</dbReference>
<dbReference type="PANTHER" id="PTHR10845:SF147">
    <property type="entry name" value="REGULATOR OF G-PROTEIN SIGNALING 8"/>
    <property type="match status" value="1"/>
</dbReference>
<dbReference type="PRINTS" id="PR01301">
    <property type="entry name" value="RGSPROTEIN"/>
</dbReference>
<comment type="function">
    <text evidence="11">Regulates G protein-coupled receptor signaling cascades, including signaling downstream of the N-formylpeptide chemoattractant receptors and leukotriene receptors. Inhibits B cell chemotaxis. Inhibits signal transduction by increasing the GTPase activity of G protein alpha subunits, thereby driving them into their inactive GDP-bound form.</text>
</comment>
<evidence type="ECO:0000256" key="2">
    <source>
        <dbReference type="ARBA" id="ARBA00004279"/>
    </source>
</evidence>
<keyword evidence="8" id="KW-0539">Nucleus</keyword>
<feature type="domain" description="RGS" evidence="12">
    <location>
        <begin position="92"/>
        <end position="164"/>
    </location>
</feature>
<dbReference type="GO" id="GO:0005886">
    <property type="term" value="C:plasma membrane"/>
    <property type="evidence" value="ECO:0007669"/>
    <property type="project" value="UniProtKB-SubCell"/>
</dbReference>
<keyword evidence="6" id="KW-0734">Signal transduction inhibitor</keyword>
<proteinExistence type="predicted"/>
<evidence type="ECO:0000256" key="7">
    <source>
        <dbReference type="ARBA" id="ARBA00023136"/>
    </source>
</evidence>
<keyword evidence="14" id="KW-1185">Reference proteome</keyword>
<reference evidence="13" key="1">
    <citation type="journal article" date="2022" name="bioRxiv">
        <title>Sequencing and chromosome-scale assembly of the giantPleurodeles waltlgenome.</title>
        <authorList>
            <person name="Brown T."/>
            <person name="Elewa A."/>
            <person name="Iarovenko S."/>
            <person name="Subramanian E."/>
            <person name="Araus A.J."/>
            <person name="Petzold A."/>
            <person name="Susuki M."/>
            <person name="Suzuki K.-i.T."/>
            <person name="Hayashi T."/>
            <person name="Toyoda A."/>
            <person name="Oliveira C."/>
            <person name="Osipova E."/>
            <person name="Leigh N.D."/>
            <person name="Simon A."/>
            <person name="Yun M.H."/>
        </authorList>
    </citation>
    <scope>NUCLEOTIDE SEQUENCE</scope>
    <source>
        <strain evidence="13">20211129_DDA</strain>
        <tissue evidence="13">Liver</tissue>
    </source>
</reference>
<dbReference type="SMART" id="SM00315">
    <property type="entry name" value="RGS"/>
    <property type="match status" value="1"/>
</dbReference>
<evidence type="ECO:0000256" key="9">
    <source>
        <dbReference type="ARBA" id="ARBA00023273"/>
    </source>
</evidence>
<dbReference type="FunFam" id="1.10.167.10:FF:000001">
    <property type="entry name" value="Putative regulator of g-protein signaling 12"/>
    <property type="match status" value="1"/>
</dbReference>
<comment type="caution">
    <text evidence="13">The sequence shown here is derived from an EMBL/GenBank/DDBJ whole genome shotgun (WGS) entry which is preliminary data.</text>
</comment>
<evidence type="ECO:0000256" key="4">
    <source>
        <dbReference type="ARBA" id="ARBA00004484"/>
    </source>
</evidence>
<dbReference type="SUPFAM" id="SSF48097">
    <property type="entry name" value="Regulator of G-protein signaling, RGS"/>
    <property type="match status" value="1"/>
</dbReference>
<evidence type="ECO:0000256" key="10">
    <source>
        <dbReference type="ARBA" id="ARBA00023880"/>
    </source>
</evidence>
<evidence type="ECO:0000256" key="6">
    <source>
        <dbReference type="ARBA" id="ARBA00022700"/>
    </source>
</evidence>
<dbReference type="Proteomes" id="UP001066276">
    <property type="component" value="Chromosome 4_1"/>
</dbReference>
<keyword evidence="5" id="KW-1003">Cell membrane</keyword>
<dbReference type="PANTHER" id="PTHR10845">
    <property type="entry name" value="REGULATOR OF G PROTEIN SIGNALING"/>
    <property type="match status" value="1"/>
</dbReference>
<sequence length="178" mass="19929">MCCQRISKKSSSAPASYGSYLPASNPLCAMCKESLPTLPSICIERVKELRAHLGALLPKPEAAFEPRKCSQSKLGNKHRRPCSILKIRSAAKLSSKAQEIYELFVQNEASREVNIDHHTKELTQRQVAHATHNCFDVAQEKTWVLMEKDSYPRFLKSTLYQNLVNIASQQGAAQCSHT</sequence>
<organism evidence="13 14">
    <name type="scientific">Pleurodeles waltl</name>
    <name type="common">Iberian ribbed newt</name>
    <dbReference type="NCBI Taxonomy" id="8319"/>
    <lineage>
        <taxon>Eukaryota</taxon>
        <taxon>Metazoa</taxon>
        <taxon>Chordata</taxon>
        <taxon>Craniata</taxon>
        <taxon>Vertebrata</taxon>
        <taxon>Euteleostomi</taxon>
        <taxon>Amphibia</taxon>
        <taxon>Batrachia</taxon>
        <taxon>Caudata</taxon>
        <taxon>Salamandroidea</taxon>
        <taxon>Salamandridae</taxon>
        <taxon>Pleurodelinae</taxon>
        <taxon>Pleurodeles</taxon>
    </lineage>
</organism>
<name>A0AAV7T6E6_PLEWA</name>
<evidence type="ECO:0000256" key="3">
    <source>
        <dbReference type="ARBA" id="ARBA00004413"/>
    </source>
</evidence>
<dbReference type="AlphaFoldDB" id="A0AAV7T6E6"/>
<accession>A0AAV7T6E6</accession>
<evidence type="ECO:0000256" key="11">
    <source>
        <dbReference type="ARBA" id="ARBA00053238"/>
    </source>
</evidence>
<evidence type="ECO:0000256" key="1">
    <source>
        <dbReference type="ARBA" id="ARBA00004123"/>
    </source>
</evidence>
<evidence type="ECO:0000259" key="12">
    <source>
        <dbReference type="PROSITE" id="PS50132"/>
    </source>
</evidence>
<dbReference type="PROSITE" id="PS50132">
    <property type="entry name" value="RGS"/>
    <property type="match status" value="1"/>
</dbReference>
<dbReference type="GO" id="GO:0043204">
    <property type="term" value="C:perikaryon"/>
    <property type="evidence" value="ECO:0007669"/>
    <property type="project" value="UniProtKB-SubCell"/>
</dbReference>
<dbReference type="InterPro" id="IPR016137">
    <property type="entry name" value="RGS"/>
</dbReference>
<dbReference type="GO" id="GO:0009968">
    <property type="term" value="P:negative regulation of signal transduction"/>
    <property type="evidence" value="ECO:0007669"/>
    <property type="project" value="UniProtKB-KW"/>
</dbReference>
<evidence type="ECO:0000313" key="14">
    <source>
        <dbReference type="Proteomes" id="UP001066276"/>
    </source>
</evidence>
<keyword evidence="7" id="KW-0472">Membrane</keyword>
<dbReference type="Gene3D" id="1.10.196.10">
    <property type="match status" value="1"/>
</dbReference>
<evidence type="ECO:0000256" key="8">
    <source>
        <dbReference type="ARBA" id="ARBA00023242"/>
    </source>
</evidence>
<comment type="subcellular location">
    <subcellularLocation>
        <location evidence="3">Cell membrane</location>
        <topology evidence="3">Peripheral membrane protein</topology>
        <orientation evidence="3">Cytoplasmic side</orientation>
    </subcellularLocation>
    <subcellularLocation>
        <location evidence="2">Cell projection</location>
        <location evidence="2">Dendrite</location>
    </subcellularLocation>
    <subcellularLocation>
        <location evidence="1">Nucleus</location>
    </subcellularLocation>
    <subcellularLocation>
        <location evidence="4">Perikaryon</location>
    </subcellularLocation>
</comment>
<evidence type="ECO:0000256" key="5">
    <source>
        <dbReference type="ARBA" id="ARBA00022475"/>
    </source>
</evidence>
<gene>
    <name evidence="13" type="ORF">NDU88_003893</name>
</gene>
<dbReference type="Gene3D" id="1.10.167.10">
    <property type="entry name" value="Regulator of G-protein Signalling 4, domain 2"/>
    <property type="match status" value="1"/>
</dbReference>